<feature type="transmembrane region" description="Helical" evidence="7">
    <location>
        <begin position="117"/>
        <end position="137"/>
    </location>
</feature>
<feature type="region of interest" description="Disordered" evidence="6">
    <location>
        <begin position="702"/>
        <end position="722"/>
    </location>
</feature>
<evidence type="ECO:0000256" key="3">
    <source>
        <dbReference type="ARBA" id="ARBA00022692"/>
    </source>
</evidence>
<keyword evidence="9" id="KW-0238">DNA-binding</keyword>
<evidence type="ECO:0000256" key="1">
    <source>
        <dbReference type="ARBA" id="ARBA00004651"/>
    </source>
</evidence>
<reference evidence="9 10" key="1">
    <citation type="submission" date="2020-04" db="EMBL/GenBank/DDBJ databases">
        <title>Ralstonia insidiosa genome sequencing and assembly.</title>
        <authorList>
            <person name="Martins R.C.R."/>
            <person name="Perdigao-Neto L.V."/>
            <person name="Levin A.S.S."/>
            <person name="Costa S.F."/>
        </authorList>
    </citation>
    <scope>NUCLEOTIDE SEQUENCE [LARGE SCALE GENOMIC DNA]</scope>
    <source>
        <strain evidence="9 10">5047</strain>
    </source>
</reference>
<dbReference type="EMBL" id="JABBZM010000029">
    <property type="protein sequence ID" value="NMV41191.1"/>
    <property type="molecule type" value="Genomic_DNA"/>
</dbReference>
<evidence type="ECO:0000313" key="9">
    <source>
        <dbReference type="EMBL" id="NMV41191.1"/>
    </source>
</evidence>
<evidence type="ECO:0000256" key="4">
    <source>
        <dbReference type="ARBA" id="ARBA00022989"/>
    </source>
</evidence>
<comment type="subcellular location">
    <subcellularLocation>
        <location evidence="1">Cell membrane</location>
        <topology evidence="1">Multi-pass membrane protein</topology>
    </subcellularLocation>
</comment>
<dbReference type="SUPFAM" id="SSF52540">
    <property type="entry name" value="P-loop containing nucleoside triphosphate hydrolases"/>
    <property type="match status" value="1"/>
</dbReference>
<evidence type="ECO:0000256" key="2">
    <source>
        <dbReference type="ARBA" id="ARBA00022475"/>
    </source>
</evidence>
<comment type="caution">
    <text evidence="9">The sequence shown here is derived from an EMBL/GenBank/DDBJ whole genome shotgun (WGS) entry which is preliminary data.</text>
</comment>
<evidence type="ECO:0000256" key="7">
    <source>
        <dbReference type="SAM" id="Phobius"/>
    </source>
</evidence>
<dbReference type="Proteomes" id="UP000575469">
    <property type="component" value="Unassembled WGS sequence"/>
</dbReference>
<feature type="domain" description="Type IV secretion system coupling protein TraD DNA-binding" evidence="8">
    <location>
        <begin position="171"/>
        <end position="551"/>
    </location>
</feature>
<keyword evidence="4 7" id="KW-1133">Transmembrane helix</keyword>
<evidence type="ECO:0000256" key="6">
    <source>
        <dbReference type="SAM" id="MobiDB-lite"/>
    </source>
</evidence>
<accession>A0A848P0H0</accession>
<proteinExistence type="predicted"/>
<keyword evidence="5 7" id="KW-0472">Membrane</keyword>
<dbReference type="PANTHER" id="PTHR37937:SF1">
    <property type="entry name" value="CONJUGATIVE TRANSFER: DNA TRANSPORT"/>
    <property type="match status" value="1"/>
</dbReference>
<keyword evidence="3 7" id="KW-0812">Transmembrane</keyword>
<dbReference type="GO" id="GO:0003677">
    <property type="term" value="F:DNA binding"/>
    <property type="evidence" value="ECO:0007669"/>
    <property type="project" value="UniProtKB-KW"/>
</dbReference>
<dbReference type="CDD" id="cd01127">
    <property type="entry name" value="TrwB_TraG_TraD_VirD4"/>
    <property type="match status" value="1"/>
</dbReference>
<dbReference type="RefSeq" id="WP_169341537.1">
    <property type="nucleotide sequence ID" value="NZ_JABBZM010000029.1"/>
</dbReference>
<dbReference type="Pfam" id="PF10412">
    <property type="entry name" value="TrwB_AAD_bind"/>
    <property type="match status" value="1"/>
</dbReference>
<organism evidence="9 10">
    <name type="scientific">Ralstonia insidiosa</name>
    <dbReference type="NCBI Taxonomy" id="190721"/>
    <lineage>
        <taxon>Bacteria</taxon>
        <taxon>Pseudomonadati</taxon>
        <taxon>Pseudomonadota</taxon>
        <taxon>Betaproteobacteria</taxon>
        <taxon>Burkholderiales</taxon>
        <taxon>Burkholderiaceae</taxon>
        <taxon>Ralstonia</taxon>
    </lineage>
</organism>
<dbReference type="PANTHER" id="PTHR37937">
    <property type="entry name" value="CONJUGATIVE TRANSFER: DNA TRANSPORT"/>
    <property type="match status" value="1"/>
</dbReference>
<keyword evidence="2" id="KW-1003">Cell membrane</keyword>
<dbReference type="InterPro" id="IPR051539">
    <property type="entry name" value="T4SS-coupling_protein"/>
</dbReference>
<dbReference type="InterPro" id="IPR027417">
    <property type="entry name" value="P-loop_NTPase"/>
</dbReference>
<feature type="transmembrane region" description="Helical" evidence="7">
    <location>
        <begin position="26"/>
        <end position="51"/>
    </location>
</feature>
<name>A0A848P0H0_9RALS</name>
<protein>
    <submittedName>
        <fullName evidence="9">Type IV secretion system DNA-binding domain-containing protein</fullName>
    </submittedName>
</protein>
<dbReference type="GO" id="GO:0005886">
    <property type="term" value="C:plasma membrane"/>
    <property type="evidence" value="ECO:0007669"/>
    <property type="project" value="UniProtKB-SubCell"/>
</dbReference>
<evidence type="ECO:0000313" key="10">
    <source>
        <dbReference type="Proteomes" id="UP000575469"/>
    </source>
</evidence>
<dbReference type="InterPro" id="IPR019476">
    <property type="entry name" value="T4SS_TraD_DNA-bd"/>
</dbReference>
<gene>
    <name evidence="9" type="ORF">HGR00_25060</name>
</gene>
<sequence length="722" mass="79954">MAKRAEKGTMGSFSRGAELWMHQARLFGVAVLTVVVISFLIGLVTGSVYFYKAATPVERYALERNWIGEARDALGMNRAKMELYVNGNKSMLDVKEVIALTEDDATEARRKMRNGTLIGSLVGIGCLILLSMFWWHYGRGKMTDERLRGASLVNGEDLKALVNAREDASPYVIADVPMRAKSENLHTLIAGAQGTGKSQQFFALMKQVRARGKRAIVYDPSGEFTQAFFRPGKDILMNPLDARSPNWNIWNEIEKDYHFDNMANGLIPDPAEADPFWAKAGRMVLKDVYKVLGREGRRTNRDLYNSIAKSNLEAMHALLAGEAGASYVDPVTERTGMSLKMTVQNQLEAFRFLHDEGEPFSIRKWIKEESDSWMFITAREELREALAPVLSLWVDTVIKAVLSLDPVHRERLWLFVDELPTLQKLDILKLALTNTRKYGLCCVLGVQDFSQVYEIYGHDLAKTIISGCQTKLLLRVTDGAAAKLMSELMGQAEVDEKDETLSYGISSSRDGVSVFAKRNLREIVLTSEILTLPDMHGYLVIPGDYPIARVAYEYTPTQKIADGFVERGGLGISFQPATPAAPDMLDDDDDAPPAPPADDGKKADSGRVVIDADTGEVVGTREELSRAKPRSEDESDLEALAEALAGKEDISKDRTYTFKVPPKGFPSRMFHDAGMEIPGFIHVPAGKTLMQSIEALTMKKPTKAAATAAKPAPKKPDPYADI</sequence>
<dbReference type="AlphaFoldDB" id="A0A848P0H0"/>
<dbReference type="Gene3D" id="3.40.50.300">
    <property type="entry name" value="P-loop containing nucleotide triphosphate hydrolases"/>
    <property type="match status" value="2"/>
</dbReference>
<evidence type="ECO:0000256" key="5">
    <source>
        <dbReference type="ARBA" id="ARBA00023136"/>
    </source>
</evidence>
<evidence type="ECO:0000259" key="8">
    <source>
        <dbReference type="Pfam" id="PF10412"/>
    </source>
</evidence>
<feature type="compositionally biased region" description="Basic and acidic residues" evidence="6">
    <location>
        <begin position="619"/>
        <end position="632"/>
    </location>
</feature>
<feature type="region of interest" description="Disordered" evidence="6">
    <location>
        <begin position="575"/>
        <end position="637"/>
    </location>
</feature>